<evidence type="ECO:0000313" key="7">
    <source>
        <dbReference type="EMBL" id="KAK3755919.1"/>
    </source>
</evidence>
<evidence type="ECO:0000256" key="3">
    <source>
        <dbReference type="ARBA" id="ARBA00022525"/>
    </source>
</evidence>
<name>A0AAE0YRL2_9GAST</name>
<comment type="caution">
    <text evidence="7">The sequence shown here is derived from an EMBL/GenBank/DDBJ whole genome shotgun (WGS) entry which is preliminary data.</text>
</comment>
<feature type="domain" description="Lipase" evidence="6">
    <location>
        <begin position="61"/>
        <end position="316"/>
    </location>
</feature>
<dbReference type="GO" id="GO:0016042">
    <property type="term" value="P:lipid catabolic process"/>
    <property type="evidence" value="ECO:0007669"/>
    <property type="project" value="TreeGrafter"/>
</dbReference>
<dbReference type="EMBL" id="JAWDGP010005581">
    <property type="protein sequence ID" value="KAK3755919.1"/>
    <property type="molecule type" value="Genomic_DNA"/>
</dbReference>
<proteinExistence type="inferred from homology"/>
<comment type="similarity">
    <text evidence="2 4">Belongs to the AB hydrolase superfamily. Lipase family.</text>
</comment>
<dbReference type="InterPro" id="IPR000734">
    <property type="entry name" value="TAG_lipase"/>
</dbReference>
<accession>A0AAE0YRL2</accession>
<evidence type="ECO:0000256" key="1">
    <source>
        <dbReference type="ARBA" id="ARBA00004613"/>
    </source>
</evidence>
<reference evidence="7" key="1">
    <citation type="journal article" date="2023" name="G3 (Bethesda)">
        <title>A reference genome for the long-term kleptoplast-retaining sea slug Elysia crispata morphotype clarki.</title>
        <authorList>
            <person name="Eastman K.E."/>
            <person name="Pendleton A.L."/>
            <person name="Shaikh M.A."/>
            <person name="Suttiyut T."/>
            <person name="Ogas R."/>
            <person name="Tomko P."/>
            <person name="Gavelis G."/>
            <person name="Widhalm J.R."/>
            <person name="Wisecaver J.H."/>
        </authorList>
    </citation>
    <scope>NUCLEOTIDE SEQUENCE</scope>
    <source>
        <strain evidence="7">ECLA1</strain>
    </source>
</reference>
<dbReference type="InterPro" id="IPR013818">
    <property type="entry name" value="Lipase"/>
</dbReference>
<feature type="signal peptide" evidence="5">
    <location>
        <begin position="1"/>
        <end position="18"/>
    </location>
</feature>
<evidence type="ECO:0000259" key="6">
    <source>
        <dbReference type="Pfam" id="PF00151"/>
    </source>
</evidence>
<evidence type="ECO:0000256" key="4">
    <source>
        <dbReference type="RuleBase" id="RU004262"/>
    </source>
</evidence>
<evidence type="ECO:0000256" key="5">
    <source>
        <dbReference type="SAM" id="SignalP"/>
    </source>
</evidence>
<keyword evidence="3" id="KW-0964">Secreted</keyword>
<dbReference type="PANTHER" id="PTHR11610">
    <property type="entry name" value="LIPASE"/>
    <property type="match status" value="1"/>
</dbReference>
<keyword evidence="5" id="KW-0732">Signal</keyword>
<protein>
    <recommendedName>
        <fullName evidence="6">Lipase domain-containing protein</fullName>
    </recommendedName>
</protein>
<dbReference type="InterPro" id="IPR029058">
    <property type="entry name" value="AB_hydrolase_fold"/>
</dbReference>
<dbReference type="PRINTS" id="PR00821">
    <property type="entry name" value="TAGLIPASE"/>
</dbReference>
<dbReference type="Pfam" id="PF00151">
    <property type="entry name" value="Lipase"/>
    <property type="match status" value="1"/>
</dbReference>
<dbReference type="GO" id="GO:0005615">
    <property type="term" value="C:extracellular space"/>
    <property type="evidence" value="ECO:0007669"/>
    <property type="project" value="TreeGrafter"/>
</dbReference>
<dbReference type="Gene3D" id="3.40.50.1820">
    <property type="entry name" value="alpha/beta hydrolase"/>
    <property type="match status" value="1"/>
</dbReference>
<sequence>MGFPSVAITLCVALSVSALDINFLDCAVKKNSWSFWRQCCKSDQLPNGCECFDIWSSDFTNSVYHLPLCPKRLEVIFFLFDRDNMREPVEIRNQQVNILGSPFNGTRRTVFISHGFNDRADSPWAIKMKNTLLKAEDLNVILVAWDKAAKGANYLQVVANTRAVGAMLGRLIEDLHKFANAPLESFHLVGHSLGAHVSGYAGKEIERLTGEKLGRITGLDPAGPAFGKYPPTVRLDKSDANFVDVIHTDSEPLYSSGFGIRISIGHVDFWPNGGEHQPGCPEETWGIFSLLNFEAEISTGACSHSRALSLFTDSITLCRYDPQGPCTMGYHTTSTCHGDYRPDTLAEEPFC</sequence>
<evidence type="ECO:0000256" key="2">
    <source>
        <dbReference type="ARBA" id="ARBA00010701"/>
    </source>
</evidence>
<comment type="subcellular location">
    <subcellularLocation>
        <location evidence="1">Secreted</location>
    </subcellularLocation>
</comment>
<dbReference type="SUPFAM" id="SSF53474">
    <property type="entry name" value="alpha/beta-Hydrolases"/>
    <property type="match status" value="1"/>
</dbReference>
<dbReference type="AlphaFoldDB" id="A0AAE0YRL2"/>
<feature type="chain" id="PRO_5042187072" description="Lipase domain-containing protein" evidence="5">
    <location>
        <begin position="19"/>
        <end position="351"/>
    </location>
</feature>
<dbReference type="Proteomes" id="UP001283361">
    <property type="component" value="Unassembled WGS sequence"/>
</dbReference>
<organism evidence="7 8">
    <name type="scientific">Elysia crispata</name>
    <name type="common">lettuce slug</name>
    <dbReference type="NCBI Taxonomy" id="231223"/>
    <lineage>
        <taxon>Eukaryota</taxon>
        <taxon>Metazoa</taxon>
        <taxon>Spiralia</taxon>
        <taxon>Lophotrochozoa</taxon>
        <taxon>Mollusca</taxon>
        <taxon>Gastropoda</taxon>
        <taxon>Heterobranchia</taxon>
        <taxon>Euthyneura</taxon>
        <taxon>Panpulmonata</taxon>
        <taxon>Sacoglossa</taxon>
        <taxon>Placobranchoidea</taxon>
        <taxon>Plakobranchidae</taxon>
        <taxon>Elysia</taxon>
    </lineage>
</organism>
<gene>
    <name evidence="7" type="ORF">RRG08_013371</name>
</gene>
<dbReference type="GO" id="GO:0016298">
    <property type="term" value="F:lipase activity"/>
    <property type="evidence" value="ECO:0007669"/>
    <property type="project" value="InterPro"/>
</dbReference>
<keyword evidence="8" id="KW-1185">Reference proteome</keyword>
<evidence type="ECO:0000313" key="8">
    <source>
        <dbReference type="Proteomes" id="UP001283361"/>
    </source>
</evidence>
<dbReference type="InterPro" id="IPR033906">
    <property type="entry name" value="Lipase_N"/>
</dbReference>
<dbReference type="CDD" id="cd00707">
    <property type="entry name" value="Pancreat_lipase_like"/>
    <property type="match status" value="1"/>
</dbReference>